<keyword evidence="4" id="KW-0106">Calcium</keyword>
<keyword evidence="3 6" id="KW-0732">Signal</keyword>
<feature type="compositionally biased region" description="Basic and acidic residues" evidence="5">
    <location>
        <begin position="108"/>
        <end position="120"/>
    </location>
</feature>
<evidence type="ECO:0000256" key="5">
    <source>
        <dbReference type="SAM" id="MobiDB-lite"/>
    </source>
</evidence>
<dbReference type="Pfam" id="PF18884">
    <property type="entry name" value="TSP3_bac"/>
    <property type="match status" value="2"/>
</dbReference>
<dbReference type="AlphaFoldDB" id="A0A660LG45"/>
<dbReference type="SUPFAM" id="SSF103647">
    <property type="entry name" value="TSP type-3 repeat"/>
    <property type="match status" value="1"/>
</dbReference>
<dbReference type="InterPro" id="IPR028974">
    <property type="entry name" value="TSP_type-3_rpt"/>
</dbReference>
<proteinExistence type="predicted"/>
<feature type="signal peptide" evidence="6">
    <location>
        <begin position="1"/>
        <end position="23"/>
    </location>
</feature>
<dbReference type="PANTHER" id="PTHR37467">
    <property type="entry name" value="EXPORTED CALCIUM-BINDING GLYCOPROTEIN-RELATED"/>
    <property type="match status" value="1"/>
</dbReference>
<feature type="compositionally biased region" description="Basic and acidic residues" evidence="5">
    <location>
        <begin position="74"/>
        <end position="100"/>
    </location>
</feature>
<dbReference type="PROSITE" id="PS51257">
    <property type="entry name" value="PROKAR_LIPOPROTEIN"/>
    <property type="match status" value="1"/>
</dbReference>
<keyword evidence="9" id="KW-1185">Reference proteome</keyword>
<dbReference type="Pfam" id="PF13229">
    <property type="entry name" value="Beta_helix"/>
    <property type="match status" value="1"/>
</dbReference>
<evidence type="ECO:0000313" key="8">
    <source>
        <dbReference type="EMBL" id="RKQ94107.1"/>
    </source>
</evidence>
<accession>A0A660LG45</accession>
<dbReference type="Gene3D" id="4.10.1080.10">
    <property type="entry name" value="TSP type-3 repeat"/>
    <property type="match status" value="1"/>
</dbReference>
<keyword evidence="8" id="KW-0456">Lyase</keyword>
<dbReference type="SUPFAM" id="SSF51126">
    <property type="entry name" value="Pectin lyase-like"/>
    <property type="match status" value="1"/>
</dbReference>
<feature type="domain" description="Right handed beta helix" evidence="7">
    <location>
        <begin position="286"/>
        <end position="416"/>
    </location>
</feature>
<feature type="chain" id="PRO_5038459815" evidence="6">
    <location>
        <begin position="24"/>
        <end position="504"/>
    </location>
</feature>
<comment type="subcellular location">
    <subcellularLocation>
        <location evidence="1">Secreted</location>
    </subcellularLocation>
</comment>
<dbReference type="GO" id="GO:0005509">
    <property type="term" value="F:calcium ion binding"/>
    <property type="evidence" value="ECO:0007669"/>
    <property type="project" value="InterPro"/>
</dbReference>
<dbReference type="PANTHER" id="PTHR37467:SF1">
    <property type="entry name" value="EXPORTED CALCIUM-BINDING GLYCOPROTEIN"/>
    <property type="match status" value="1"/>
</dbReference>
<name>A0A660LG45_9ACTN</name>
<feature type="region of interest" description="Disordered" evidence="5">
    <location>
        <begin position="70"/>
        <end position="155"/>
    </location>
</feature>
<dbReference type="InterPro" id="IPR012334">
    <property type="entry name" value="Pectin_lyas_fold"/>
</dbReference>
<dbReference type="InterPro" id="IPR059100">
    <property type="entry name" value="TSP3_bac"/>
</dbReference>
<dbReference type="Gene3D" id="2.160.20.10">
    <property type="entry name" value="Single-stranded right-handed beta-helix, Pectin lyase-like"/>
    <property type="match status" value="1"/>
</dbReference>
<organism evidence="8 9">
    <name type="scientific">Solirubrobacter pauli</name>
    <dbReference type="NCBI Taxonomy" id="166793"/>
    <lineage>
        <taxon>Bacteria</taxon>
        <taxon>Bacillati</taxon>
        <taxon>Actinomycetota</taxon>
        <taxon>Thermoleophilia</taxon>
        <taxon>Solirubrobacterales</taxon>
        <taxon>Solirubrobacteraceae</taxon>
        <taxon>Solirubrobacter</taxon>
    </lineage>
</organism>
<feature type="compositionally biased region" description="Low complexity" evidence="5">
    <location>
        <begin position="121"/>
        <end position="139"/>
    </location>
</feature>
<evidence type="ECO:0000256" key="1">
    <source>
        <dbReference type="ARBA" id="ARBA00004613"/>
    </source>
</evidence>
<gene>
    <name evidence="8" type="ORF">C8N24_3984</name>
</gene>
<comment type="caution">
    <text evidence="8">The sequence shown here is derived from an EMBL/GenBank/DDBJ whole genome shotgun (WGS) entry which is preliminary data.</text>
</comment>
<evidence type="ECO:0000256" key="6">
    <source>
        <dbReference type="SAM" id="SignalP"/>
    </source>
</evidence>
<dbReference type="InterPro" id="IPR011050">
    <property type="entry name" value="Pectin_lyase_fold/virulence"/>
</dbReference>
<evidence type="ECO:0000259" key="7">
    <source>
        <dbReference type="Pfam" id="PF13229"/>
    </source>
</evidence>
<evidence type="ECO:0000313" key="9">
    <source>
        <dbReference type="Proteomes" id="UP000278962"/>
    </source>
</evidence>
<reference evidence="8 9" key="1">
    <citation type="submission" date="2018-10" db="EMBL/GenBank/DDBJ databases">
        <title>Genomic Encyclopedia of Archaeal and Bacterial Type Strains, Phase II (KMG-II): from individual species to whole genera.</title>
        <authorList>
            <person name="Goeker M."/>
        </authorList>
    </citation>
    <scope>NUCLEOTIDE SEQUENCE [LARGE SCALE GENOMIC DNA]</scope>
    <source>
        <strain evidence="8 9">DSM 14954</strain>
    </source>
</reference>
<dbReference type="GO" id="GO:0016829">
    <property type="term" value="F:lyase activity"/>
    <property type="evidence" value="ECO:0007669"/>
    <property type="project" value="UniProtKB-KW"/>
</dbReference>
<evidence type="ECO:0000256" key="4">
    <source>
        <dbReference type="ARBA" id="ARBA00022837"/>
    </source>
</evidence>
<sequence length="504" mass="52790">MIRLKRIVPVLMVVWLSAGCGNAAATDKDRDKLPDSWERKYQFSTTQKSDRADSDRDGLSNLREYRLKLHPRRRDTDRDGLRDGDEVRRYKTNPRKRDTDGDGQPDGDEIRAGSDPRVRDGAAPGPAVVGPRPADGAAGTPSSQAAPAPPRCDLHAGRDNLTAQLEAAPTDARICLAAGDYGRFVGLVKPGRVTLAPEPGATVRISPVFNGAANLTLQGMQIPGAELRGATRDISIVDSTFTGPVYIDGPVDSNIELAYDAFLDIDAPTQTSIAARVSLAYGGDAHSGVTIRNSLLAGGDADGVQSGVGVNILDNEFRDILEKGGPNHTDAIQLTGAPGSVVRGNYIHDTSTGIVAYGGLTRAVIEHNVVDLVAKGRRPWGIELYSDNGSTVRHNTVVYGRDCLFNTTCGSIDLNSKAGLPTGRGTVVADNIATTITVGNGASGTQERNLLRERRGAGAGNIVGAPVFEGGDRPGGYLGYRLAPGSPGTGTAAGDADAGIAPGR</sequence>
<protein>
    <submittedName>
        <fullName evidence="8">Parallel beta helix pectate lyase-like protein</fullName>
    </submittedName>
</protein>
<dbReference type="InterPro" id="IPR053180">
    <property type="entry name" value="Ca-binding_acidic-repeat"/>
</dbReference>
<dbReference type="InterPro" id="IPR039448">
    <property type="entry name" value="Beta_helix"/>
</dbReference>
<keyword evidence="2" id="KW-0964">Secreted</keyword>
<evidence type="ECO:0000256" key="3">
    <source>
        <dbReference type="ARBA" id="ARBA00022729"/>
    </source>
</evidence>
<evidence type="ECO:0000256" key="2">
    <source>
        <dbReference type="ARBA" id="ARBA00022525"/>
    </source>
</evidence>
<dbReference type="InterPro" id="IPR006626">
    <property type="entry name" value="PbH1"/>
</dbReference>
<dbReference type="SMART" id="SM00710">
    <property type="entry name" value="PbH1"/>
    <property type="match status" value="4"/>
</dbReference>
<dbReference type="Proteomes" id="UP000278962">
    <property type="component" value="Unassembled WGS sequence"/>
</dbReference>
<dbReference type="EMBL" id="RBIL01000001">
    <property type="protein sequence ID" value="RKQ94107.1"/>
    <property type="molecule type" value="Genomic_DNA"/>
</dbReference>
<dbReference type="RefSeq" id="WP_170179222.1">
    <property type="nucleotide sequence ID" value="NZ_RBIL01000001.1"/>
</dbReference>